<keyword evidence="1" id="KW-0732">Signal</keyword>
<protein>
    <submittedName>
        <fullName evidence="2">Uncharacterized protein</fullName>
    </submittedName>
</protein>
<keyword evidence="3" id="KW-1185">Reference proteome</keyword>
<feature type="chain" id="PRO_5035933159" evidence="1">
    <location>
        <begin position="18"/>
        <end position="49"/>
    </location>
</feature>
<dbReference type="Proteomes" id="UP000822688">
    <property type="component" value="Chromosome 4"/>
</dbReference>
<accession>A0A8T0I819</accession>
<proteinExistence type="predicted"/>
<evidence type="ECO:0000256" key="1">
    <source>
        <dbReference type="SAM" id="SignalP"/>
    </source>
</evidence>
<evidence type="ECO:0000313" key="2">
    <source>
        <dbReference type="EMBL" id="KAG0579820.1"/>
    </source>
</evidence>
<feature type="signal peptide" evidence="1">
    <location>
        <begin position="1"/>
        <end position="17"/>
    </location>
</feature>
<sequence>MSHRLLWSPIGCMLLLGRTIHKTCRVGPKAQACDVTAARREVLHCCNFG</sequence>
<name>A0A8T0I819_CERPU</name>
<dbReference type="AlphaFoldDB" id="A0A8T0I819"/>
<comment type="caution">
    <text evidence="2">The sequence shown here is derived from an EMBL/GenBank/DDBJ whole genome shotgun (WGS) entry which is preliminary data.</text>
</comment>
<evidence type="ECO:0000313" key="3">
    <source>
        <dbReference type="Proteomes" id="UP000822688"/>
    </source>
</evidence>
<organism evidence="2 3">
    <name type="scientific">Ceratodon purpureus</name>
    <name type="common">Fire moss</name>
    <name type="synonym">Dicranum purpureum</name>
    <dbReference type="NCBI Taxonomy" id="3225"/>
    <lineage>
        <taxon>Eukaryota</taxon>
        <taxon>Viridiplantae</taxon>
        <taxon>Streptophyta</taxon>
        <taxon>Embryophyta</taxon>
        <taxon>Bryophyta</taxon>
        <taxon>Bryophytina</taxon>
        <taxon>Bryopsida</taxon>
        <taxon>Dicranidae</taxon>
        <taxon>Pseudoditrichales</taxon>
        <taxon>Ditrichaceae</taxon>
        <taxon>Ceratodon</taxon>
    </lineage>
</organism>
<dbReference type="EMBL" id="CM026424">
    <property type="protein sequence ID" value="KAG0579820.1"/>
    <property type="molecule type" value="Genomic_DNA"/>
</dbReference>
<gene>
    <name evidence="2" type="ORF">KC19_4G125900</name>
</gene>
<reference evidence="2" key="1">
    <citation type="submission" date="2020-06" db="EMBL/GenBank/DDBJ databases">
        <title>WGS assembly of Ceratodon purpureus strain R40.</title>
        <authorList>
            <person name="Carey S.B."/>
            <person name="Jenkins J."/>
            <person name="Shu S."/>
            <person name="Lovell J.T."/>
            <person name="Sreedasyam A."/>
            <person name="Maumus F."/>
            <person name="Tiley G.P."/>
            <person name="Fernandez-Pozo N."/>
            <person name="Barry K."/>
            <person name="Chen C."/>
            <person name="Wang M."/>
            <person name="Lipzen A."/>
            <person name="Daum C."/>
            <person name="Saski C.A."/>
            <person name="Payton A.C."/>
            <person name="Mcbreen J.C."/>
            <person name="Conrad R.E."/>
            <person name="Kollar L.M."/>
            <person name="Olsson S."/>
            <person name="Huttunen S."/>
            <person name="Landis J.B."/>
            <person name="Wickett N.J."/>
            <person name="Johnson M.G."/>
            <person name="Rensing S.A."/>
            <person name="Grimwood J."/>
            <person name="Schmutz J."/>
            <person name="Mcdaniel S.F."/>
        </authorList>
    </citation>
    <scope>NUCLEOTIDE SEQUENCE</scope>
    <source>
        <strain evidence="2">R40</strain>
    </source>
</reference>